<dbReference type="PANTHER" id="PTHR43201:SF5">
    <property type="entry name" value="MEDIUM-CHAIN ACYL-COA LIGASE ACSF2, MITOCHONDRIAL"/>
    <property type="match status" value="1"/>
</dbReference>
<evidence type="ECO:0000256" key="5">
    <source>
        <dbReference type="ARBA" id="ARBA00039009"/>
    </source>
</evidence>
<dbReference type="EC" id="6.2.1.2" evidence="5"/>
<dbReference type="Pfam" id="PF13193">
    <property type="entry name" value="AMP-binding_C"/>
    <property type="match status" value="1"/>
</dbReference>
<reference evidence="11" key="2">
    <citation type="submission" date="2025-09" db="UniProtKB">
        <authorList>
            <consortium name="Ensembl"/>
        </authorList>
    </citation>
    <scope>IDENTIFICATION</scope>
</reference>
<evidence type="ECO:0000256" key="7">
    <source>
        <dbReference type="ARBA" id="ARBA00047319"/>
    </source>
</evidence>
<keyword evidence="12" id="KW-1185">Reference proteome</keyword>
<evidence type="ECO:0000256" key="2">
    <source>
        <dbReference type="ARBA" id="ARBA00022598"/>
    </source>
</evidence>
<dbReference type="Pfam" id="PF00501">
    <property type="entry name" value="AMP-binding"/>
    <property type="match status" value="1"/>
</dbReference>
<protein>
    <recommendedName>
        <fullName evidence="6">Medium-chain acyl-CoA ligase ACSF2, mitochondrial</fullName>
        <ecNumber evidence="5">6.2.1.2</ecNumber>
    </recommendedName>
</protein>
<evidence type="ECO:0000259" key="9">
    <source>
        <dbReference type="Pfam" id="PF00501"/>
    </source>
</evidence>
<organism evidence="11 12">
    <name type="scientific">Cyprinus carpio</name>
    <name type="common">Common carp</name>
    <dbReference type="NCBI Taxonomy" id="7962"/>
    <lineage>
        <taxon>Eukaryota</taxon>
        <taxon>Metazoa</taxon>
        <taxon>Chordata</taxon>
        <taxon>Craniata</taxon>
        <taxon>Vertebrata</taxon>
        <taxon>Euteleostomi</taxon>
        <taxon>Actinopterygii</taxon>
        <taxon>Neopterygii</taxon>
        <taxon>Teleostei</taxon>
        <taxon>Ostariophysi</taxon>
        <taxon>Cypriniformes</taxon>
        <taxon>Cyprinidae</taxon>
        <taxon>Cyprininae</taxon>
        <taxon>Cyprinus</taxon>
    </lineage>
</organism>
<dbReference type="Gene3D" id="3.40.50.12780">
    <property type="entry name" value="N-terminal domain of ligase-like"/>
    <property type="match status" value="1"/>
</dbReference>
<evidence type="ECO:0000256" key="1">
    <source>
        <dbReference type="ARBA" id="ARBA00006432"/>
    </source>
</evidence>
<dbReference type="AlphaFoldDB" id="A0A8C1GBG1"/>
<comment type="catalytic activity">
    <reaction evidence="7">
        <text>octanoate + ATP + CoA = octanoyl-CoA + AMP + diphosphate</text>
        <dbReference type="Rhea" id="RHEA:33631"/>
        <dbReference type="ChEBI" id="CHEBI:25646"/>
        <dbReference type="ChEBI" id="CHEBI:30616"/>
        <dbReference type="ChEBI" id="CHEBI:33019"/>
        <dbReference type="ChEBI" id="CHEBI:57287"/>
        <dbReference type="ChEBI" id="CHEBI:57386"/>
        <dbReference type="ChEBI" id="CHEBI:456215"/>
    </reaction>
</comment>
<comment type="similarity">
    <text evidence="1">Belongs to the ATP-dependent AMP-binding enzyme family.</text>
</comment>
<dbReference type="SUPFAM" id="SSF56801">
    <property type="entry name" value="Acetyl-CoA synthetase-like"/>
    <property type="match status" value="1"/>
</dbReference>
<dbReference type="InterPro" id="IPR000873">
    <property type="entry name" value="AMP-dep_synth/lig_dom"/>
</dbReference>
<dbReference type="InterPro" id="IPR042099">
    <property type="entry name" value="ANL_N_sf"/>
</dbReference>
<dbReference type="FunFam" id="3.30.300.30:FF:000008">
    <property type="entry name" value="2,3-dihydroxybenzoate-AMP ligase"/>
    <property type="match status" value="1"/>
</dbReference>
<evidence type="ECO:0000256" key="4">
    <source>
        <dbReference type="ARBA" id="ARBA00037247"/>
    </source>
</evidence>
<evidence type="ECO:0000256" key="6">
    <source>
        <dbReference type="ARBA" id="ARBA00039638"/>
    </source>
</evidence>
<gene>
    <name evidence="11" type="primary">acsf2</name>
</gene>
<dbReference type="FunFam" id="3.40.50.12780:FF:000003">
    <property type="entry name" value="Long-chain-fatty-acid--CoA ligase FadD"/>
    <property type="match status" value="1"/>
</dbReference>
<reference evidence="11" key="1">
    <citation type="submission" date="2025-08" db="UniProtKB">
        <authorList>
            <consortium name="Ensembl"/>
        </authorList>
    </citation>
    <scope>IDENTIFICATION</scope>
</reference>
<keyword evidence="3" id="KW-0443">Lipid metabolism</keyword>
<dbReference type="Gene3D" id="3.30.300.30">
    <property type="match status" value="1"/>
</dbReference>
<keyword evidence="2" id="KW-0436">Ligase</keyword>
<dbReference type="Proteomes" id="UP000694427">
    <property type="component" value="Unplaced"/>
</dbReference>
<evidence type="ECO:0000256" key="3">
    <source>
        <dbReference type="ARBA" id="ARBA00023098"/>
    </source>
</evidence>
<comment type="catalytic activity">
    <reaction evidence="8">
        <text>a medium-chain fatty acid + ATP + CoA = a medium-chain fatty acyl-CoA + AMP + diphosphate</text>
        <dbReference type="Rhea" id="RHEA:48340"/>
        <dbReference type="ChEBI" id="CHEBI:30616"/>
        <dbReference type="ChEBI" id="CHEBI:33019"/>
        <dbReference type="ChEBI" id="CHEBI:57287"/>
        <dbReference type="ChEBI" id="CHEBI:59558"/>
        <dbReference type="ChEBI" id="CHEBI:90546"/>
        <dbReference type="ChEBI" id="CHEBI:456215"/>
        <dbReference type="EC" id="6.2.1.2"/>
    </reaction>
</comment>
<dbReference type="Ensembl" id="ENSCCRT00010005672.1">
    <property type="protein sequence ID" value="ENSCCRP00010005258.1"/>
    <property type="gene ID" value="ENSCCRG00010002127.1"/>
</dbReference>
<sequence>MSSKILLTNLRTTASFCKTLHFLQRPWSPFIASQQSCAIHVDSPPSIPTLTTSYAHGISSHSLLSSTVDQCLKHTVERYPDREALVFMQDGMRKTFAQFYQDVEQTAAGLLAVGLKRGDRLGMWGPNIYEWILMQFATAKAGIILVSVNPAYQLQEAEFALRKVQCNAVVCPTQFKSQKYCEMLRQLCPEMEMASPGGIKSSRLPDLHTVIVTDSQQPGAFHLKDVMQAGSSQHLQQLQDLQKNLSCDDPINIQFTSGTTGKPKGATLTHHNIVNNAYFIGMRTGYNWRKNVRICLPVPLYHCFGSVGGGMVMAVHGTTVVFPSSGYDGHANLVAIEKEKCTFVYGTPTMFIDMLSQPDLAKIDLSSVEGGISAGSPCPPEVIRKIINIMGIKEMLIGYGTTENSPVTFCGFPIDSVERKTETVGCICPHTEAKVVNPTTGVIVPVGAQGELLIRGYCVMLEYWKDDEKTQECITKDRWYKTGDIASLDAYGYCKIEGRIKDLIIRGGENIYPAEIEQFLHTHPKIQEAQVVGVKDERMGEEVCACIRIKTGQECTAEEIKAYCKGKIAHYKVPRYITFVQGYPLTVTGKVSHMRLYESCCYSGNGIIIKNKQFL</sequence>
<evidence type="ECO:0000313" key="11">
    <source>
        <dbReference type="Ensembl" id="ENSCCRP00010005258.1"/>
    </source>
</evidence>
<dbReference type="GO" id="GO:0031956">
    <property type="term" value="F:medium-chain fatty acid-CoA ligase activity"/>
    <property type="evidence" value="ECO:0007669"/>
    <property type="project" value="UniProtKB-EC"/>
</dbReference>
<feature type="domain" description="AMP-binding enzyme C-terminal" evidence="10">
    <location>
        <begin position="515"/>
        <end position="590"/>
    </location>
</feature>
<name>A0A8C1GBG1_CYPCA</name>
<evidence type="ECO:0000259" key="10">
    <source>
        <dbReference type="Pfam" id="PF13193"/>
    </source>
</evidence>
<comment type="function">
    <text evidence="4">Acyl-CoA synthases catalyze the initial reaction in fatty acid metabolism, by forming a thioester with CoA. Has some preference toward medium-chain substrates. Plays a role in adipocyte differentiation.</text>
</comment>
<dbReference type="InterPro" id="IPR020845">
    <property type="entry name" value="AMP-binding_CS"/>
</dbReference>
<dbReference type="CDD" id="cd05917">
    <property type="entry name" value="FACL_like_2"/>
    <property type="match status" value="1"/>
</dbReference>
<dbReference type="InterPro" id="IPR045851">
    <property type="entry name" value="AMP-bd_C_sf"/>
</dbReference>
<dbReference type="PANTHER" id="PTHR43201">
    <property type="entry name" value="ACYL-COA SYNTHETASE"/>
    <property type="match status" value="1"/>
</dbReference>
<evidence type="ECO:0000256" key="8">
    <source>
        <dbReference type="ARBA" id="ARBA00048277"/>
    </source>
</evidence>
<evidence type="ECO:0000313" key="12">
    <source>
        <dbReference type="Proteomes" id="UP000694427"/>
    </source>
</evidence>
<proteinExistence type="inferred from homology"/>
<feature type="domain" description="AMP-dependent synthetase/ligase" evidence="9">
    <location>
        <begin position="73"/>
        <end position="464"/>
    </location>
</feature>
<dbReference type="PROSITE" id="PS00455">
    <property type="entry name" value="AMP_BINDING"/>
    <property type="match status" value="1"/>
</dbReference>
<accession>A0A8C1GBG1</accession>
<dbReference type="InterPro" id="IPR025110">
    <property type="entry name" value="AMP-bd_C"/>
</dbReference>
<dbReference type="GO" id="GO:0006631">
    <property type="term" value="P:fatty acid metabolic process"/>
    <property type="evidence" value="ECO:0007669"/>
    <property type="project" value="TreeGrafter"/>
</dbReference>